<dbReference type="SUPFAM" id="SSF53850">
    <property type="entry name" value="Periplasmic binding protein-like II"/>
    <property type="match status" value="1"/>
</dbReference>
<evidence type="ECO:0000313" key="2">
    <source>
        <dbReference type="EMBL" id="NFA43306.1"/>
    </source>
</evidence>
<dbReference type="Pfam" id="PF13343">
    <property type="entry name" value="SBP_bac_6"/>
    <property type="match status" value="1"/>
</dbReference>
<dbReference type="Proteomes" id="UP000473681">
    <property type="component" value="Unassembled WGS sequence"/>
</dbReference>
<evidence type="ECO:0000313" key="5">
    <source>
        <dbReference type="EMBL" id="NFV27817.1"/>
    </source>
</evidence>
<dbReference type="EMBL" id="SGKU01000035">
    <property type="protein sequence ID" value="NFA43306.1"/>
    <property type="molecule type" value="Genomic_DNA"/>
</dbReference>
<dbReference type="Proteomes" id="UP000472355">
    <property type="component" value="Unassembled WGS sequence"/>
</dbReference>
<gene>
    <name evidence="2" type="ORF">EXM65_12140</name>
    <name evidence="3" type="ORF">FC774_04765</name>
    <name evidence="4" type="ORF">FDB51_13440</name>
    <name evidence="5" type="ORF">FDG31_17005</name>
</gene>
<dbReference type="EMBL" id="SXFB01000022">
    <property type="protein sequence ID" value="NFV27817.1"/>
    <property type="molecule type" value="Genomic_DNA"/>
</dbReference>
<dbReference type="PANTHER" id="PTHR30006">
    <property type="entry name" value="THIAMINE-BINDING PERIPLASMIC PROTEIN-RELATED"/>
    <property type="match status" value="1"/>
</dbReference>
<proteinExistence type="predicted"/>
<organism evidence="3 8">
    <name type="scientific">Clostridium botulinum</name>
    <dbReference type="NCBI Taxonomy" id="1491"/>
    <lineage>
        <taxon>Bacteria</taxon>
        <taxon>Bacillati</taxon>
        <taxon>Bacillota</taxon>
        <taxon>Clostridia</taxon>
        <taxon>Eubacteriales</taxon>
        <taxon>Clostridiaceae</taxon>
        <taxon>Clostridium</taxon>
    </lineage>
</organism>
<reference evidence="7 8" key="2">
    <citation type="submission" date="2019-04" db="EMBL/GenBank/DDBJ databases">
        <title>Genome sequencing of Clostridium botulinum Groups I-IV and Clostridium butyricum.</title>
        <authorList>
            <person name="Brunt J."/>
            <person name="Van Vliet A.H.M."/>
            <person name="Stringer S.C."/>
            <person name="Carter A.T."/>
            <person name="Peck M.W."/>
        </authorList>
    </citation>
    <scope>NUCLEOTIDE SEQUENCE [LARGE SCALE GENOMIC DNA]</scope>
    <source>
        <strain evidence="3 8">1605</strain>
        <strain evidence="5 9">BL81</strain>
        <strain evidence="4 7">CB-K-33E</strain>
    </source>
</reference>
<dbReference type="GO" id="GO:0030975">
    <property type="term" value="F:thiamine binding"/>
    <property type="evidence" value="ECO:0007669"/>
    <property type="project" value="TreeGrafter"/>
</dbReference>
<protein>
    <submittedName>
        <fullName evidence="3">ABC transporter substrate-binding protein</fullName>
    </submittedName>
</protein>
<dbReference type="PIRSF" id="PIRSF002825">
    <property type="entry name" value="CfbpA"/>
    <property type="match status" value="1"/>
</dbReference>
<dbReference type="OrthoDB" id="179400at2"/>
<dbReference type="PANTHER" id="PTHR30006:SF2">
    <property type="entry name" value="ABC TRANSPORTER SUBSTRATE-BINDING PROTEIN"/>
    <property type="match status" value="1"/>
</dbReference>
<dbReference type="GO" id="GO:0015888">
    <property type="term" value="P:thiamine transport"/>
    <property type="evidence" value="ECO:0007669"/>
    <property type="project" value="TreeGrafter"/>
</dbReference>
<evidence type="ECO:0000313" key="8">
    <source>
        <dbReference type="Proteomes" id="UP000476820"/>
    </source>
</evidence>
<evidence type="ECO:0000313" key="4">
    <source>
        <dbReference type="EMBL" id="NFN36112.1"/>
    </source>
</evidence>
<comment type="caution">
    <text evidence="3">The sequence shown here is derived from an EMBL/GenBank/DDBJ whole genome shotgun (WGS) entry which is preliminary data.</text>
</comment>
<keyword evidence="1" id="KW-0732">Signal</keyword>
<evidence type="ECO:0000313" key="9">
    <source>
        <dbReference type="Proteomes" id="UP000486903"/>
    </source>
</evidence>
<dbReference type="InterPro" id="IPR026045">
    <property type="entry name" value="Ferric-bd"/>
</dbReference>
<dbReference type="EMBL" id="SWOV01000008">
    <property type="protein sequence ID" value="NFF87190.1"/>
    <property type="molecule type" value="Genomic_DNA"/>
</dbReference>
<dbReference type="Proteomes" id="UP000486903">
    <property type="component" value="Unassembled WGS sequence"/>
</dbReference>
<dbReference type="Proteomes" id="UP000476820">
    <property type="component" value="Unassembled WGS sequence"/>
</dbReference>
<evidence type="ECO:0000313" key="3">
    <source>
        <dbReference type="EMBL" id="NFF87190.1"/>
    </source>
</evidence>
<dbReference type="AlphaFoldDB" id="A0A0C2S6E7"/>
<dbReference type="GO" id="GO:0030288">
    <property type="term" value="C:outer membrane-bounded periplasmic space"/>
    <property type="evidence" value="ECO:0007669"/>
    <property type="project" value="TreeGrafter"/>
</dbReference>
<dbReference type="EMBL" id="SWVK01000019">
    <property type="protein sequence ID" value="NFN36112.1"/>
    <property type="molecule type" value="Genomic_DNA"/>
</dbReference>
<dbReference type="RefSeq" id="WP_003373785.1">
    <property type="nucleotide sequence ID" value="NZ_CP010520.1"/>
</dbReference>
<evidence type="ECO:0000313" key="7">
    <source>
        <dbReference type="Proteomes" id="UP000473681"/>
    </source>
</evidence>
<accession>A0A0C2S6E7</accession>
<name>A0A0C2S6E7_CLOBO</name>
<evidence type="ECO:0000256" key="1">
    <source>
        <dbReference type="ARBA" id="ARBA00022729"/>
    </source>
</evidence>
<reference evidence="2 6" key="1">
    <citation type="submission" date="2019-02" db="EMBL/GenBank/DDBJ databases">
        <title>Genome sequencing of Clostridium botulinum clinical isolates.</title>
        <authorList>
            <person name="Brunt J."/>
            <person name="Van Vliet A.H.M."/>
            <person name="Stringer S.C."/>
            <person name="Grant K.A."/>
            <person name="Carter A.C."/>
            <person name="Peck M.W."/>
        </authorList>
    </citation>
    <scope>NUCLEOTIDE SEQUENCE [LARGE SCALE GENOMIC DNA]</scope>
    <source>
        <strain evidence="2 6">H113700579</strain>
    </source>
</reference>
<sequence length="349" mass="39241">MLNKRRGILLIFVLLIICILNGCSSNISSGKASSKEIPNLKNENLVVYVAFNEDEAKVLLDGFKEKTGCNYTFLRYPTEELADKIKSQETLGEADIFLGGTADAVELLKMNDCLEKYTINSSSEIPIEYMDSDGYWIGLYVEALSIAINEDRWEKEFNDIEKPKTLEELVNPKFKGEIVLADPRTSGTGYTLLSYLVQTMGKDDALEFFKKLKNNVGQFTDSGFTPAKKVGMGEYLLTVNFINQQLIVKNSGFNIESIVPDNTGWTICPIAKIKDGKNKKASEAFMNYCVTKEAGISLKDFSMGFSTIPGVNYPNIEKDFTSYKLSKEYDFKKAAKDRKELLEDLEEIM</sequence>
<dbReference type="GO" id="GO:0030976">
    <property type="term" value="F:thiamine pyrophosphate binding"/>
    <property type="evidence" value="ECO:0007669"/>
    <property type="project" value="TreeGrafter"/>
</dbReference>
<evidence type="ECO:0000313" key="6">
    <source>
        <dbReference type="Proteomes" id="UP000472355"/>
    </source>
</evidence>
<dbReference type="Gene3D" id="3.40.190.10">
    <property type="entry name" value="Periplasmic binding protein-like II"/>
    <property type="match status" value="2"/>
</dbReference>
<dbReference type="CDD" id="cd13544">
    <property type="entry name" value="PBP2_Fbp_like_1"/>
    <property type="match status" value="1"/>
</dbReference>